<dbReference type="Pfam" id="PF04828">
    <property type="entry name" value="GFA"/>
    <property type="match status" value="1"/>
</dbReference>
<dbReference type="PANTHER" id="PTHR33337:SF40">
    <property type="entry name" value="CENP-V_GFA DOMAIN-CONTAINING PROTEIN-RELATED"/>
    <property type="match status" value="1"/>
</dbReference>
<keyword evidence="3" id="KW-0862">Zinc</keyword>
<keyword evidence="2" id="KW-0479">Metal-binding</keyword>
<evidence type="ECO:0000259" key="5">
    <source>
        <dbReference type="PROSITE" id="PS51891"/>
    </source>
</evidence>
<dbReference type="GO" id="GO:0016846">
    <property type="term" value="F:carbon-sulfur lyase activity"/>
    <property type="evidence" value="ECO:0007669"/>
    <property type="project" value="InterPro"/>
</dbReference>
<dbReference type="PROSITE" id="PS51891">
    <property type="entry name" value="CENP_V_GFA"/>
    <property type="match status" value="1"/>
</dbReference>
<accession>A0A1R3WMD8</accession>
<dbReference type="Proteomes" id="UP000186997">
    <property type="component" value="Unassembled WGS sequence"/>
</dbReference>
<protein>
    <submittedName>
        <fullName evidence="6">Uncharacterized conserved protein</fullName>
    </submittedName>
</protein>
<sequence length="134" mass="14850">MTDPQESATTRPVTGGCLCGKVRLTVPQQPLRVGLCHCLHCRKHHGAPFFAAAVFARGDVQITGKTRHYQNRHFCGTCGSSVFAVSGDEIEVHIGALDQPNVFAPSYELWTDRRESWLPTLSGVRQYPRNRDTA</sequence>
<dbReference type="OrthoDB" id="9807246at2"/>
<evidence type="ECO:0000256" key="1">
    <source>
        <dbReference type="ARBA" id="ARBA00005495"/>
    </source>
</evidence>
<proteinExistence type="inferred from homology"/>
<evidence type="ECO:0000313" key="7">
    <source>
        <dbReference type="Proteomes" id="UP000186997"/>
    </source>
</evidence>
<evidence type="ECO:0000313" key="6">
    <source>
        <dbReference type="EMBL" id="SIT79371.1"/>
    </source>
</evidence>
<dbReference type="SUPFAM" id="SSF51316">
    <property type="entry name" value="Mss4-like"/>
    <property type="match status" value="1"/>
</dbReference>
<comment type="similarity">
    <text evidence="1">Belongs to the Gfa family.</text>
</comment>
<feature type="domain" description="CENP-V/GFA" evidence="5">
    <location>
        <begin position="13"/>
        <end position="108"/>
    </location>
</feature>
<dbReference type="InterPro" id="IPR011057">
    <property type="entry name" value="Mss4-like_sf"/>
</dbReference>
<dbReference type="Gene3D" id="3.90.1590.10">
    <property type="entry name" value="glutathione-dependent formaldehyde- activating enzyme (gfa)"/>
    <property type="match status" value="1"/>
</dbReference>
<gene>
    <name evidence="6" type="ORF">SAMN05421665_0928</name>
</gene>
<name>A0A1R3WMD8_9RHOB</name>
<dbReference type="AlphaFoldDB" id="A0A1R3WMD8"/>
<organism evidence="6 7">
    <name type="scientific">Yoonia rosea</name>
    <dbReference type="NCBI Taxonomy" id="287098"/>
    <lineage>
        <taxon>Bacteria</taxon>
        <taxon>Pseudomonadati</taxon>
        <taxon>Pseudomonadota</taxon>
        <taxon>Alphaproteobacteria</taxon>
        <taxon>Rhodobacterales</taxon>
        <taxon>Paracoccaceae</taxon>
        <taxon>Yoonia</taxon>
    </lineage>
</organism>
<reference evidence="7" key="1">
    <citation type="submission" date="2017-01" db="EMBL/GenBank/DDBJ databases">
        <authorList>
            <person name="Varghese N."/>
            <person name="Submissions S."/>
        </authorList>
    </citation>
    <scope>NUCLEOTIDE SEQUENCE [LARGE SCALE GENOMIC DNA]</scope>
    <source>
        <strain evidence="7">DSM 29591</strain>
    </source>
</reference>
<dbReference type="PANTHER" id="PTHR33337">
    <property type="entry name" value="GFA DOMAIN-CONTAINING PROTEIN"/>
    <property type="match status" value="1"/>
</dbReference>
<evidence type="ECO:0000256" key="4">
    <source>
        <dbReference type="ARBA" id="ARBA00023239"/>
    </source>
</evidence>
<dbReference type="STRING" id="287098.SAMN05421665_0928"/>
<keyword evidence="4" id="KW-0456">Lyase</keyword>
<keyword evidence="7" id="KW-1185">Reference proteome</keyword>
<dbReference type="InterPro" id="IPR006913">
    <property type="entry name" value="CENP-V/GFA"/>
</dbReference>
<dbReference type="EMBL" id="FTPR01000001">
    <property type="protein sequence ID" value="SIT79371.1"/>
    <property type="molecule type" value="Genomic_DNA"/>
</dbReference>
<dbReference type="RefSeq" id="WP_076658545.1">
    <property type="nucleotide sequence ID" value="NZ_FTPR01000001.1"/>
</dbReference>
<dbReference type="GO" id="GO:0046872">
    <property type="term" value="F:metal ion binding"/>
    <property type="evidence" value="ECO:0007669"/>
    <property type="project" value="UniProtKB-KW"/>
</dbReference>
<evidence type="ECO:0000256" key="2">
    <source>
        <dbReference type="ARBA" id="ARBA00022723"/>
    </source>
</evidence>
<evidence type="ECO:0000256" key="3">
    <source>
        <dbReference type="ARBA" id="ARBA00022833"/>
    </source>
</evidence>